<evidence type="ECO:0000313" key="2">
    <source>
        <dbReference type="Proteomes" id="UP001227268"/>
    </source>
</evidence>
<name>A0ACC2UY18_9TREE</name>
<accession>A0ACC2UY18</accession>
<keyword evidence="2" id="KW-1185">Reference proteome</keyword>
<organism evidence="1 2">
    <name type="scientific">Naganishia friedmannii</name>
    <dbReference type="NCBI Taxonomy" id="89922"/>
    <lineage>
        <taxon>Eukaryota</taxon>
        <taxon>Fungi</taxon>
        <taxon>Dikarya</taxon>
        <taxon>Basidiomycota</taxon>
        <taxon>Agaricomycotina</taxon>
        <taxon>Tremellomycetes</taxon>
        <taxon>Filobasidiales</taxon>
        <taxon>Filobasidiaceae</taxon>
        <taxon>Naganishia</taxon>
    </lineage>
</organism>
<dbReference type="Proteomes" id="UP001227268">
    <property type="component" value="Unassembled WGS sequence"/>
</dbReference>
<sequence>MLCVVHTLHNGSSSCNSYCSTQFHQKSSWSGIIKEGVMVASSIIHAYSALGVQAVVPIILGAFASVKTPRSIRKVIKAAHLKRAAQTENGNADGRIPHPDEIYYALAGEEDPEDDQDEDDDKVGLQDSLWFPVMASCALFGFFLLFKFVDPIWINRIISTYCELQLENGASSQPRLIAYFVKVAGASVFAIQMTGTDFLNSLTRRITGKPAGRYHLRVEKGFKELIHIAFNKLDFVVLPLALALPPLYIYLGKPWYITNILSFCFAYSAIKAMKLDGFLTGAALLAGLFVYDIFWVFGTPVMENVAKSLDAPIKVLAPRDISDWSAGFTMLGLVLVAYVLGLVTTVVVMHKFRAAQPALLYLSPACIGSIAITAWLRQEFSQTTSWKDEDPAEAGKEKRPDNVPDSPSTEEESNVDSVLTGALIARAATCAYLYFAHAKLFPASSLQSFDTSAAILLQNSSVIDAKSSLQYFLRWDALYYVKLAMEGYRYEQELAFLPGWPLCIRAGAEAVRFIRNHKASSPGASGLDVFDVLVSGTVLANVFGIAAAVAFYKLTSRVTGNKTFALYSSYLYILTTSTATASSPYTEPLFAFLTCTGFFLVLPSRISKRTGSNLVLTKIFGILLLAAASGTRSLGILNTAVVLIEGFFDPIARGDRRLFPTVKRAILTALACVCIVVPFIAFQYLAYRSFCLDRSTRRPWCGSSIPSVYGFVQDHYWNVGFLRYWTVSQIPNFLISSPVLLSSLYAMTNYTRPLSQADSRQQGSPLDAVRNNLIGYLSLHIVMTYILITSSHTQIALRTMGSNPMFWWALTQQVWEFREGTKKSVAKVRGFGKMWLTWLSVWTVWSLILWAGFYPPA</sequence>
<evidence type="ECO:0000313" key="1">
    <source>
        <dbReference type="EMBL" id="KAJ9091232.1"/>
    </source>
</evidence>
<dbReference type="EMBL" id="JASBWT010000059">
    <property type="protein sequence ID" value="KAJ9091232.1"/>
    <property type="molecule type" value="Genomic_DNA"/>
</dbReference>
<proteinExistence type="predicted"/>
<protein>
    <submittedName>
        <fullName evidence="1">Uncharacterized protein</fullName>
    </submittedName>
</protein>
<reference evidence="1" key="1">
    <citation type="submission" date="2023-04" db="EMBL/GenBank/DDBJ databases">
        <title>Draft Genome sequencing of Naganishia species isolated from polar environments using Oxford Nanopore Technology.</title>
        <authorList>
            <person name="Leo P."/>
            <person name="Venkateswaran K."/>
        </authorList>
    </citation>
    <scope>NUCLEOTIDE SEQUENCE</scope>
    <source>
        <strain evidence="1">MNA-CCFEE 5423</strain>
    </source>
</reference>
<gene>
    <name evidence="1" type="ORF">QFC21_007295</name>
</gene>
<comment type="caution">
    <text evidence="1">The sequence shown here is derived from an EMBL/GenBank/DDBJ whole genome shotgun (WGS) entry which is preliminary data.</text>
</comment>